<dbReference type="InterPro" id="IPR000639">
    <property type="entry name" value="Epox_hydrolase-like"/>
</dbReference>
<dbReference type="SUPFAM" id="SSF53474">
    <property type="entry name" value="alpha/beta-Hydrolases"/>
    <property type="match status" value="1"/>
</dbReference>
<accession>A0A4Q9MQ25</accession>
<dbReference type="InterPro" id="IPR029058">
    <property type="entry name" value="AB_hydrolase_fold"/>
</dbReference>
<feature type="domain" description="AB hydrolase-1" evidence="2">
    <location>
        <begin position="37"/>
        <end position="279"/>
    </location>
</feature>
<dbReference type="PANTHER" id="PTHR42977:SF3">
    <property type="entry name" value="AB HYDROLASE-1 DOMAIN-CONTAINING PROTEIN"/>
    <property type="match status" value="1"/>
</dbReference>
<dbReference type="PRINTS" id="PR00412">
    <property type="entry name" value="EPOXHYDRLASE"/>
</dbReference>
<gene>
    <name evidence="3" type="ORF">BD311DRAFT_838475</name>
</gene>
<dbReference type="Proteomes" id="UP000292957">
    <property type="component" value="Unassembled WGS sequence"/>
</dbReference>
<dbReference type="InterPro" id="IPR051340">
    <property type="entry name" value="Haloalkane_dehalogenase"/>
</dbReference>
<keyword evidence="1 3" id="KW-0378">Hydrolase</keyword>
<name>A0A4Q9MQ25_9APHY</name>
<evidence type="ECO:0000259" key="2">
    <source>
        <dbReference type="Pfam" id="PF00561"/>
    </source>
</evidence>
<evidence type="ECO:0000256" key="1">
    <source>
        <dbReference type="ARBA" id="ARBA00022801"/>
    </source>
</evidence>
<dbReference type="GO" id="GO:0004301">
    <property type="term" value="F:epoxide hydrolase activity"/>
    <property type="evidence" value="ECO:0007669"/>
    <property type="project" value="TreeGrafter"/>
</dbReference>
<sequence length="298" mass="32821">MAAPTKVKTVTVDGGVEVFYREAVPASASATDPSALPVVLLLHGFPASSFQYRNLIPVLAARYRVLAPDLPGYGFTAIPAARAYEYTFAALADTVAAFLDALAITEFAVYVFDYGAPTAFRLALQRPKAIKAIVSQNGNAYEDGFGEDFWAPVKKAWADPSEENLAALEKVTSLEVTKWQYNNGAPDPSAVPPETYHLDYYLMTRPGNAEIQLKLLLDYGTNVRLYPEFHKYFREHQPPVLAVWGKNDAIFVPPGAEAFKRDNANVTVKLVDAGHFALESALEEIDKEILNFFEKHGI</sequence>
<dbReference type="Gene3D" id="3.40.50.1820">
    <property type="entry name" value="alpha/beta hydrolase"/>
    <property type="match status" value="1"/>
</dbReference>
<dbReference type="AlphaFoldDB" id="A0A4Q9MQ25"/>
<organism evidence="3">
    <name type="scientific">Dichomitus squalens</name>
    <dbReference type="NCBI Taxonomy" id="114155"/>
    <lineage>
        <taxon>Eukaryota</taxon>
        <taxon>Fungi</taxon>
        <taxon>Dikarya</taxon>
        <taxon>Basidiomycota</taxon>
        <taxon>Agaricomycotina</taxon>
        <taxon>Agaricomycetes</taxon>
        <taxon>Polyporales</taxon>
        <taxon>Polyporaceae</taxon>
        <taxon>Dichomitus</taxon>
    </lineage>
</organism>
<dbReference type="EMBL" id="ML143420">
    <property type="protein sequence ID" value="TBU28562.1"/>
    <property type="molecule type" value="Genomic_DNA"/>
</dbReference>
<dbReference type="PANTHER" id="PTHR42977">
    <property type="entry name" value="HYDROLASE-RELATED"/>
    <property type="match status" value="1"/>
</dbReference>
<dbReference type="OrthoDB" id="6431331at2759"/>
<protein>
    <submittedName>
        <fullName evidence="3">Alpha/beta-hydrolase</fullName>
    </submittedName>
</protein>
<dbReference type="InterPro" id="IPR000073">
    <property type="entry name" value="AB_hydrolase_1"/>
</dbReference>
<dbReference type="Pfam" id="PF00561">
    <property type="entry name" value="Abhydrolase_1"/>
    <property type="match status" value="1"/>
</dbReference>
<proteinExistence type="predicted"/>
<reference evidence="3" key="1">
    <citation type="submission" date="2019-01" db="EMBL/GenBank/DDBJ databases">
        <title>Draft genome sequences of three monokaryotic isolates of the white-rot basidiomycete fungus Dichomitus squalens.</title>
        <authorList>
            <consortium name="DOE Joint Genome Institute"/>
            <person name="Lopez S.C."/>
            <person name="Andreopoulos B."/>
            <person name="Pangilinan J."/>
            <person name="Lipzen A."/>
            <person name="Riley R."/>
            <person name="Ahrendt S."/>
            <person name="Ng V."/>
            <person name="Barry K."/>
            <person name="Daum C."/>
            <person name="Grigoriev I.V."/>
            <person name="Hilden K.S."/>
            <person name="Makela M.R."/>
            <person name="de Vries R.P."/>
        </authorList>
    </citation>
    <scope>NUCLEOTIDE SEQUENCE [LARGE SCALE GENOMIC DNA]</scope>
    <source>
        <strain evidence="3">OM18370.1</strain>
    </source>
</reference>
<evidence type="ECO:0000313" key="3">
    <source>
        <dbReference type="EMBL" id="TBU28562.1"/>
    </source>
</evidence>